<dbReference type="InterPro" id="IPR013325">
    <property type="entry name" value="RNA_pol_sigma_r2"/>
</dbReference>
<dbReference type="RefSeq" id="WP_255037083.1">
    <property type="nucleotide sequence ID" value="NZ_RJUF01000024.1"/>
</dbReference>
<dbReference type="InterPro" id="IPR000838">
    <property type="entry name" value="RNA_pol_sigma70_ECF_CS"/>
</dbReference>
<dbReference type="Pfam" id="PF04542">
    <property type="entry name" value="Sigma70_r2"/>
    <property type="match status" value="1"/>
</dbReference>
<dbReference type="GO" id="GO:0006352">
    <property type="term" value="P:DNA-templated transcription initiation"/>
    <property type="evidence" value="ECO:0007669"/>
    <property type="project" value="InterPro"/>
</dbReference>
<dbReference type="SUPFAM" id="SSF88659">
    <property type="entry name" value="Sigma3 and sigma4 domains of RNA polymerase sigma factors"/>
    <property type="match status" value="1"/>
</dbReference>
<accession>A0AAE3KWR0</accession>
<comment type="caution">
    <text evidence="9">The sequence shown here is derived from an EMBL/GenBank/DDBJ whole genome shotgun (WGS) entry which is preliminary data.</text>
</comment>
<feature type="domain" description="RNA polymerase sigma factor 70 region 4 type 2" evidence="8">
    <location>
        <begin position="118"/>
        <end position="168"/>
    </location>
</feature>
<keyword evidence="5 6" id="KW-0804">Transcription</keyword>
<evidence type="ECO:0000256" key="1">
    <source>
        <dbReference type="ARBA" id="ARBA00010641"/>
    </source>
</evidence>
<evidence type="ECO:0000313" key="10">
    <source>
        <dbReference type="Proteomes" id="UP001204144"/>
    </source>
</evidence>
<dbReference type="PANTHER" id="PTHR43133">
    <property type="entry name" value="RNA POLYMERASE ECF-TYPE SIGMA FACTO"/>
    <property type="match status" value="1"/>
</dbReference>
<dbReference type="PANTHER" id="PTHR43133:SF46">
    <property type="entry name" value="RNA POLYMERASE SIGMA-70 FACTOR ECF SUBFAMILY"/>
    <property type="match status" value="1"/>
</dbReference>
<dbReference type="InterPro" id="IPR039425">
    <property type="entry name" value="RNA_pol_sigma-70-like"/>
</dbReference>
<name>A0AAE3KWR0_9BACT</name>
<evidence type="ECO:0000256" key="6">
    <source>
        <dbReference type="RuleBase" id="RU000716"/>
    </source>
</evidence>
<protein>
    <recommendedName>
        <fullName evidence="6">RNA polymerase sigma factor</fullName>
    </recommendedName>
</protein>
<dbReference type="InterPro" id="IPR036388">
    <property type="entry name" value="WH-like_DNA-bd_sf"/>
</dbReference>
<proteinExistence type="inferred from homology"/>
<evidence type="ECO:0000256" key="2">
    <source>
        <dbReference type="ARBA" id="ARBA00023015"/>
    </source>
</evidence>
<sequence>MSNDKLVVEACIREERVAQRQLYEQFAGKLYAVALRYMKGKDEAQDVLQDAFIKIFKNLHSFRFDCPLEAWLKRIVINTALKAIQKRGQMPTVDIADYHGEFDESPENLGLENLKMETLLGLINELPEGCRTVFNLYAIEGHKHQEIAEMLNITEGTSKSQFSRARMLLIEKIEKENIRLAKAN</sequence>
<reference evidence="9 10" key="1">
    <citation type="submission" date="2018-11" db="EMBL/GenBank/DDBJ databases">
        <title>Novel bacteria species description.</title>
        <authorList>
            <person name="Han J.-H."/>
        </authorList>
    </citation>
    <scope>NUCLEOTIDE SEQUENCE [LARGE SCALE GENOMIC DNA]</scope>
    <source>
        <strain evidence="9 10">KCTC23259</strain>
    </source>
</reference>
<evidence type="ECO:0000256" key="3">
    <source>
        <dbReference type="ARBA" id="ARBA00023082"/>
    </source>
</evidence>
<evidence type="ECO:0000313" key="9">
    <source>
        <dbReference type="EMBL" id="MCP9763300.1"/>
    </source>
</evidence>
<dbReference type="GO" id="GO:0003677">
    <property type="term" value="F:DNA binding"/>
    <property type="evidence" value="ECO:0007669"/>
    <property type="project" value="UniProtKB-KW"/>
</dbReference>
<dbReference type="Gene3D" id="1.10.1740.10">
    <property type="match status" value="1"/>
</dbReference>
<keyword evidence="4 6" id="KW-0238">DNA-binding</keyword>
<keyword evidence="2 6" id="KW-0805">Transcription regulation</keyword>
<dbReference type="InterPro" id="IPR013324">
    <property type="entry name" value="RNA_pol_sigma_r3/r4-like"/>
</dbReference>
<dbReference type="AlphaFoldDB" id="A0AAE3KWR0"/>
<evidence type="ECO:0000256" key="4">
    <source>
        <dbReference type="ARBA" id="ARBA00023125"/>
    </source>
</evidence>
<gene>
    <name evidence="9" type="ORF">EGI31_10050</name>
</gene>
<feature type="domain" description="RNA polymerase sigma-70 region 2" evidence="7">
    <location>
        <begin position="22"/>
        <end position="88"/>
    </location>
</feature>
<keyword evidence="10" id="KW-1185">Reference proteome</keyword>
<dbReference type="EMBL" id="RJUF01000024">
    <property type="protein sequence ID" value="MCP9763300.1"/>
    <property type="molecule type" value="Genomic_DNA"/>
</dbReference>
<dbReference type="PROSITE" id="PS01063">
    <property type="entry name" value="SIGMA70_ECF"/>
    <property type="match status" value="1"/>
</dbReference>
<dbReference type="Gene3D" id="1.10.10.10">
    <property type="entry name" value="Winged helix-like DNA-binding domain superfamily/Winged helix DNA-binding domain"/>
    <property type="match status" value="1"/>
</dbReference>
<evidence type="ECO:0000256" key="5">
    <source>
        <dbReference type="ARBA" id="ARBA00023163"/>
    </source>
</evidence>
<evidence type="ECO:0000259" key="8">
    <source>
        <dbReference type="Pfam" id="PF08281"/>
    </source>
</evidence>
<evidence type="ECO:0000259" key="7">
    <source>
        <dbReference type="Pfam" id="PF04542"/>
    </source>
</evidence>
<dbReference type="InterPro" id="IPR014284">
    <property type="entry name" value="RNA_pol_sigma-70_dom"/>
</dbReference>
<dbReference type="GO" id="GO:0016987">
    <property type="term" value="F:sigma factor activity"/>
    <property type="evidence" value="ECO:0007669"/>
    <property type="project" value="UniProtKB-KW"/>
</dbReference>
<comment type="similarity">
    <text evidence="1 6">Belongs to the sigma-70 factor family. ECF subfamily.</text>
</comment>
<keyword evidence="3 6" id="KW-0731">Sigma factor</keyword>
<dbReference type="InterPro" id="IPR013249">
    <property type="entry name" value="RNA_pol_sigma70_r4_t2"/>
</dbReference>
<dbReference type="NCBIfam" id="TIGR02937">
    <property type="entry name" value="sigma70-ECF"/>
    <property type="match status" value="1"/>
</dbReference>
<dbReference type="Pfam" id="PF08281">
    <property type="entry name" value="Sigma70_r4_2"/>
    <property type="match status" value="1"/>
</dbReference>
<dbReference type="InterPro" id="IPR007627">
    <property type="entry name" value="RNA_pol_sigma70_r2"/>
</dbReference>
<dbReference type="SUPFAM" id="SSF88946">
    <property type="entry name" value="Sigma2 domain of RNA polymerase sigma factors"/>
    <property type="match status" value="1"/>
</dbReference>
<dbReference type="Proteomes" id="UP001204144">
    <property type="component" value="Unassembled WGS sequence"/>
</dbReference>
<organism evidence="9 10">
    <name type="scientific">Lacihabitans soyangensis</name>
    <dbReference type="NCBI Taxonomy" id="869394"/>
    <lineage>
        <taxon>Bacteria</taxon>
        <taxon>Pseudomonadati</taxon>
        <taxon>Bacteroidota</taxon>
        <taxon>Cytophagia</taxon>
        <taxon>Cytophagales</taxon>
        <taxon>Leadbetterellaceae</taxon>
        <taxon>Lacihabitans</taxon>
    </lineage>
</organism>